<dbReference type="EMBL" id="BMVW01000028">
    <property type="protein sequence ID" value="GGZ42837.1"/>
    <property type="molecule type" value="Genomic_DNA"/>
</dbReference>
<sequence>MPGANAPILSPGRRASRVKSQIGHLLAGWHPSPLGAGSPALVGLRRVVLLTARVGGRSLLRRVRVFRLVRLLFDRTAAGLGCAGERGEAGQVLR</sequence>
<accession>A0A918QF45</accession>
<protein>
    <submittedName>
        <fullName evidence="1">Uncharacterized protein</fullName>
    </submittedName>
</protein>
<dbReference type="Proteomes" id="UP000622166">
    <property type="component" value="Unassembled WGS sequence"/>
</dbReference>
<name>A0A918QF45_9ACTN</name>
<dbReference type="AlphaFoldDB" id="A0A918QF45"/>
<comment type="caution">
    <text evidence="1">The sequence shown here is derived from an EMBL/GenBank/DDBJ whole genome shotgun (WGS) entry which is preliminary data.</text>
</comment>
<proteinExistence type="predicted"/>
<evidence type="ECO:0000313" key="2">
    <source>
        <dbReference type="Proteomes" id="UP000622166"/>
    </source>
</evidence>
<keyword evidence="2" id="KW-1185">Reference proteome</keyword>
<gene>
    <name evidence="1" type="ORF">GCM10010365_74480</name>
</gene>
<evidence type="ECO:0000313" key="1">
    <source>
        <dbReference type="EMBL" id="GGZ42837.1"/>
    </source>
</evidence>
<reference evidence="1" key="1">
    <citation type="journal article" date="2014" name="Int. J. Syst. Evol. Microbiol.">
        <title>Complete genome sequence of Corynebacterium casei LMG S-19264T (=DSM 44701T), isolated from a smear-ripened cheese.</title>
        <authorList>
            <consortium name="US DOE Joint Genome Institute (JGI-PGF)"/>
            <person name="Walter F."/>
            <person name="Albersmeier A."/>
            <person name="Kalinowski J."/>
            <person name="Ruckert C."/>
        </authorList>
    </citation>
    <scope>NUCLEOTIDE SEQUENCE</scope>
    <source>
        <strain evidence="1">JCM 4815</strain>
    </source>
</reference>
<reference evidence="1" key="2">
    <citation type="submission" date="2020-09" db="EMBL/GenBank/DDBJ databases">
        <authorList>
            <person name="Sun Q."/>
            <person name="Ohkuma M."/>
        </authorList>
    </citation>
    <scope>NUCLEOTIDE SEQUENCE</scope>
    <source>
        <strain evidence="1">JCM 4815</strain>
    </source>
</reference>
<organism evidence="1 2">
    <name type="scientific">Streptomyces poonensis</name>
    <dbReference type="NCBI Taxonomy" id="68255"/>
    <lineage>
        <taxon>Bacteria</taxon>
        <taxon>Bacillati</taxon>
        <taxon>Actinomycetota</taxon>
        <taxon>Actinomycetes</taxon>
        <taxon>Kitasatosporales</taxon>
        <taxon>Streptomycetaceae</taxon>
        <taxon>Streptomyces</taxon>
    </lineage>
</organism>